<evidence type="ECO:0000313" key="4">
    <source>
        <dbReference type="Proteomes" id="UP000018208"/>
    </source>
</evidence>
<reference evidence="2 3" key="1">
    <citation type="journal article" date="2014" name="PLoS Genet.">
        <title>The Genome of Spironucleus salmonicida Highlights a Fish Pathogen Adapted to Fluctuating Environments.</title>
        <authorList>
            <person name="Xu F."/>
            <person name="Jerlstrom-Hultqvist J."/>
            <person name="Einarsson E."/>
            <person name="Astvaldsson A."/>
            <person name="Svard S.G."/>
            <person name="Andersson J.O."/>
        </authorList>
    </citation>
    <scope>NUCLEOTIDE SEQUENCE</scope>
    <source>
        <strain evidence="3">ATCC 50377</strain>
    </source>
</reference>
<dbReference type="EMBL" id="KI546169">
    <property type="protein sequence ID" value="EST41513.1"/>
    <property type="molecule type" value="Genomic_DNA"/>
</dbReference>
<dbReference type="AlphaFoldDB" id="V6LB86"/>
<evidence type="ECO:0000313" key="3">
    <source>
        <dbReference type="EMBL" id="KAH0569708.1"/>
    </source>
</evidence>
<organism evidence="2">
    <name type="scientific">Spironucleus salmonicida</name>
    <dbReference type="NCBI Taxonomy" id="348837"/>
    <lineage>
        <taxon>Eukaryota</taxon>
        <taxon>Metamonada</taxon>
        <taxon>Diplomonadida</taxon>
        <taxon>Hexamitidae</taxon>
        <taxon>Hexamitinae</taxon>
        <taxon>Spironucleus</taxon>
    </lineage>
</organism>
<sequence length="839" mass="95568">MLQIHTSTTEIQPDTPLQPPAQSPTAQTVTVPSQLWMASQLAKLNPEPHTPPEEQRTYYQPPAAPTPASTKPNSQKTAKITPAAAISARGAVALQLHRLEHPLTPQRAFRTYGRELTPGAAKPQIYEIGPTPNRRLTEPAAPATKLARNLADEGTYSIQNTQNATINLASYNQIVDRTLLHKSVVQACKTNSNASPAFLSPARNNYPPNIARTTQNEEANFLYRTPNFTSPRRVSAQNSRKDEHKYNIDQQKSANFCKMTLNQKPTVLKGKIYQNHIQDNNEKTAETWFLDEKSVKILKKYDARRREMGRNSRKIEEFEPEKATNYREIRQNLTEKVETDRILRENSGSPWKEWKMPERSAKGSPNSLDAAREKQKQQILKGAKNAIIERQQQQYFEKQETERQFLAKKSPFTVQLDEKERKRSGKAPFSMEKVKKFDLLEENKYLNQHVQRPLDRKLIAQMRNSQSYNQTTLTKHNADQLKQNQENLKNVKRSEFANINIIQNQQQNISTPFQQKSPFAAQVSRTSPPRSRQGVDRNSQQYAVRDRDIESAEAQKFAFANEIRDVIRDAKGQNLSILANQMLLEQVGNRLKTVKNDQILMVENQVQGYKSINDLKPKNKANLTFSKQIPRENGQKMSTEKIDQMAIILQQGGDLDGFKYIPQTDKKITEPRVELEDQVKNQRHAHYAKSGNKNPVIATMSTISRDVMHGKINNNQTNLTIGSASILKSCKFDDYANFIDSGEIYKKLHSKGQLVKDLAVQDRNDFSKTCQSDIRSGVDAIYDAKMQKKHCEIIGFEQQSKRNNKNIAVNDLSYNVGYGLVERGVSVVVDLGRQSGRFK</sequence>
<dbReference type="VEuPathDB" id="GiardiaDB:SS50377_28665"/>
<feature type="compositionally biased region" description="Polar residues" evidence="1">
    <location>
        <begin position="23"/>
        <end position="37"/>
    </location>
</feature>
<protein>
    <submittedName>
        <fullName evidence="2">Uncharacterized protein</fullName>
    </submittedName>
</protein>
<proteinExistence type="predicted"/>
<dbReference type="EMBL" id="AUWU02000009">
    <property type="protein sequence ID" value="KAH0569708.1"/>
    <property type="molecule type" value="Genomic_DNA"/>
</dbReference>
<feature type="region of interest" description="Disordered" evidence="1">
    <location>
        <begin position="1"/>
        <end position="78"/>
    </location>
</feature>
<name>V6LB86_9EUKA</name>
<feature type="region of interest" description="Disordered" evidence="1">
    <location>
        <begin position="507"/>
        <end position="541"/>
    </location>
</feature>
<dbReference type="Proteomes" id="UP000018208">
    <property type="component" value="Unassembled WGS sequence"/>
</dbReference>
<gene>
    <name evidence="2" type="ORF">SS50377_18839</name>
    <name evidence="3" type="ORF">SS50377_28665</name>
</gene>
<keyword evidence="4" id="KW-1185">Reference proteome</keyword>
<feature type="compositionally biased region" description="Polar residues" evidence="1">
    <location>
        <begin position="69"/>
        <end position="78"/>
    </location>
</feature>
<accession>V6LB86</accession>
<evidence type="ECO:0000313" key="2">
    <source>
        <dbReference type="EMBL" id="EST41513.1"/>
    </source>
</evidence>
<reference evidence="3" key="2">
    <citation type="submission" date="2020-12" db="EMBL/GenBank/DDBJ databases">
        <title>New Spironucleus salmonicida genome in near-complete chromosomes.</title>
        <authorList>
            <person name="Xu F."/>
            <person name="Kurt Z."/>
            <person name="Jimenez-Gonzalez A."/>
            <person name="Astvaldsson A."/>
            <person name="Andersson J.O."/>
            <person name="Svard S.G."/>
        </authorList>
    </citation>
    <scope>NUCLEOTIDE SEQUENCE</scope>
    <source>
        <strain evidence="3">ATCC 50377</strain>
    </source>
</reference>
<feature type="compositionally biased region" description="Polar residues" evidence="1">
    <location>
        <begin position="1"/>
        <end position="12"/>
    </location>
</feature>
<evidence type="ECO:0000256" key="1">
    <source>
        <dbReference type="SAM" id="MobiDB-lite"/>
    </source>
</evidence>
<feature type="compositionally biased region" description="Polar residues" evidence="1">
    <location>
        <begin position="510"/>
        <end position="541"/>
    </location>
</feature>